<dbReference type="AlphaFoldDB" id="A0AA39UWE2"/>
<proteinExistence type="predicted"/>
<sequence>MSNSEGYTEDWAVIEINASKVTADNFIGNVIDLGVDISVPELTHKMRFRNIHSFTPGQTLTAGRANGISYIRIYYDDRNAKTSIEWAILLFDSSPVHAEGDSGSVIIDRRRRIGSAGATLFSDVTYAMSIGFLLSGSGTTDSAGPTSLPTHSPQEDTPQHITVLVVSCGNPETIS</sequence>
<name>A0AA39UWE2_9AGAR</name>
<gene>
    <name evidence="1" type="ORF">EDD18DRAFT_1354224</name>
</gene>
<comment type="caution">
    <text evidence="1">The sequence shown here is derived from an EMBL/GenBank/DDBJ whole genome shotgun (WGS) entry which is preliminary data.</text>
</comment>
<protein>
    <submittedName>
        <fullName evidence="1">Uncharacterized protein</fullName>
    </submittedName>
</protein>
<keyword evidence="2" id="KW-1185">Reference proteome</keyword>
<evidence type="ECO:0000313" key="2">
    <source>
        <dbReference type="Proteomes" id="UP001175228"/>
    </source>
</evidence>
<organism evidence="1 2">
    <name type="scientific">Armillaria luteobubalina</name>
    <dbReference type="NCBI Taxonomy" id="153913"/>
    <lineage>
        <taxon>Eukaryota</taxon>
        <taxon>Fungi</taxon>
        <taxon>Dikarya</taxon>
        <taxon>Basidiomycota</taxon>
        <taxon>Agaricomycotina</taxon>
        <taxon>Agaricomycetes</taxon>
        <taxon>Agaricomycetidae</taxon>
        <taxon>Agaricales</taxon>
        <taxon>Marasmiineae</taxon>
        <taxon>Physalacriaceae</taxon>
        <taxon>Armillaria</taxon>
    </lineage>
</organism>
<accession>A0AA39UWE2</accession>
<reference evidence="1" key="1">
    <citation type="submission" date="2023-06" db="EMBL/GenBank/DDBJ databases">
        <authorList>
            <consortium name="Lawrence Berkeley National Laboratory"/>
            <person name="Ahrendt S."/>
            <person name="Sahu N."/>
            <person name="Indic B."/>
            <person name="Wong-Bajracharya J."/>
            <person name="Merenyi Z."/>
            <person name="Ke H.-M."/>
            <person name="Monk M."/>
            <person name="Kocsube S."/>
            <person name="Drula E."/>
            <person name="Lipzen A."/>
            <person name="Balint B."/>
            <person name="Henrissat B."/>
            <person name="Andreopoulos B."/>
            <person name="Martin F.M."/>
            <person name="Harder C.B."/>
            <person name="Rigling D."/>
            <person name="Ford K.L."/>
            <person name="Foster G.D."/>
            <person name="Pangilinan J."/>
            <person name="Papanicolaou A."/>
            <person name="Barry K."/>
            <person name="LaButti K."/>
            <person name="Viragh M."/>
            <person name="Koriabine M."/>
            <person name="Yan M."/>
            <person name="Riley R."/>
            <person name="Champramary S."/>
            <person name="Plett K.L."/>
            <person name="Tsai I.J."/>
            <person name="Slot J."/>
            <person name="Sipos G."/>
            <person name="Plett J."/>
            <person name="Nagy L.G."/>
            <person name="Grigoriev I.V."/>
        </authorList>
    </citation>
    <scope>NUCLEOTIDE SEQUENCE</scope>
    <source>
        <strain evidence="1">HWK02</strain>
    </source>
</reference>
<dbReference type="EMBL" id="JAUEPU010000017">
    <property type="protein sequence ID" value="KAK0495720.1"/>
    <property type="molecule type" value="Genomic_DNA"/>
</dbReference>
<evidence type="ECO:0000313" key="1">
    <source>
        <dbReference type="EMBL" id="KAK0495720.1"/>
    </source>
</evidence>
<dbReference type="Proteomes" id="UP001175228">
    <property type="component" value="Unassembled WGS sequence"/>
</dbReference>